<evidence type="ECO:0000259" key="3">
    <source>
        <dbReference type="PROSITE" id="PS50977"/>
    </source>
</evidence>
<evidence type="ECO:0000256" key="1">
    <source>
        <dbReference type="ARBA" id="ARBA00023125"/>
    </source>
</evidence>
<dbReference type="Proteomes" id="UP000245469">
    <property type="component" value="Unassembled WGS sequence"/>
</dbReference>
<keyword evidence="1 2" id="KW-0238">DNA-binding</keyword>
<dbReference type="PANTHER" id="PTHR43479:SF11">
    <property type="entry name" value="ACREF_ENVCD OPERON REPRESSOR-RELATED"/>
    <property type="match status" value="1"/>
</dbReference>
<dbReference type="GO" id="GO:0003677">
    <property type="term" value="F:DNA binding"/>
    <property type="evidence" value="ECO:0007669"/>
    <property type="project" value="UniProtKB-UniRule"/>
</dbReference>
<evidence type="ECO:0000313" key="5">
    <source>
        <dbReference type="Proteomes" id="UP000245469"/>
    </source>
</evidence>
<dbReference type="PRINTS" id="PR00455">
    <property type="entry name" value="HTHTETR"/>
</dbReference>
<dbReference type="PANTHER" id="PTHR43479">
    <property type="entry name" value="ACREF/ENVCD OPERON REPRESSOR-RELATED"/>
    <property type="match status" value="1"/>
</dbReference>
<accession>A0A316A9U8</accession>
<dbReference type="InterPro" id="IPR009057">
    <property type="entry name" value="Homeodomain-like_sf"/>
</dbReference>
<dbReference type="AlphaFoldDB" id="A0A316A9U8"/>
<gene>
    <name evidence="4" type="ORF">BXY45_11013</name>
</gene>
<evidence type="ECO:0000256" key="2">
    <source>
        <dbReference type="PROSITE-ProRule" id="PRU00335"/>
    </source>
</evidence>
<dbReference type="SUPFAM" id="SSF46689">
    <property type="entry name" value="Homeodomain-like"/>
    <property type="match status" value="1"/>
</dbReference>
<reference evidence="4 5" key="1">
    <citation type="submission" date="2018-03" db="EMBL/GenBank/DDBJ databases">
        <title>Genomic Encyclopedia of Archaeal and Bacterial Type Strains, Phase II (KMG-II): from individual species to whole genera.</title>
        <authorList>
            <person name="Goeker M."/>
        </authorList>
    </citation>
    <scope>NUCLEOTIDE SEQUENCE [LARGE SCALE GENOMIC DNA]</scope>
    <source>
        <strain evidence="4 5">DSM 44889</strain>
    </source>
</reference>
<dbReference type="InterPro" id="IPR023772">
    <property type="entry name" value="DNA-bd_HTH_TetR-type_CS"/>
</dbReference>
<organism evidence="4 5">
    <name type="scientific">Quadrisphaera granulorum</name>
    <dbReference type="NCBI Taxonomy" id="317664"/>
    <lineage>
        <taxon>Bacteria</taxon>
        <taxon>Bacillati</taxon>
        <taxon>Actinomycetota</taxon>
        <taxon>Actinomycetes</taxon>
        <taxon>Kineosporiales</taxon>
        <taxon>Kineosporiaceae</taxon>
        <taxon>Quadrisphaera</taxon>
    </lineage>
</organism>
<dbReference type="Pfam" id="PF00440">
    <property type="entry name" value="TetR_N"/>
    <property type="match status" value="1"/>
</dbReference>
<dbReference type="InterPro" id="IPR050624">
    <property type="entry name" value="HTH-type_Tx_Regulator"/>
</dbReference>
<feature type="domain" description="HTH tetR-type" evidence="3">
    <location>
        <begin position="16"/>
        <end position="76"/>
    </location>
</feature>
<dbReference type="PROSITE" id="PS01081">
    <property type="entry name" value="HTH_TETR_1"/>
    <property type="match status" value="1"/>
</dbReference>
<dbReference type="RefSeq" id="WP_172601935.1">
    <property type="nucleotide sequence ID" value="NZ_QGDQ01000010.1"/>
</dbReference>
<dbReference type="PROSITE" id="PS50977">
    <property type="entry name" value="HTH_TETR_2"/>
    <property type="match status" value="1"/>
</dbReference>
<proteinExistence type="predicted"/>
<dbReference type="Gene3D" id="1.10.357.10">
    <property type="entry name" value="Tetracycline Repressor, domain 2"/>
    <property type="match status" value="1"/>
</dbReference>
<sequence length="218" mass="23891">MGEVTAPSGRRERKKVETRDALRDAARRLFAEQGVAATSIEQITEAADVSQRTFFRYFESKYDLLLPDLTALFDELEAALAERPRDEHPLTAYEAALIAVMARQAASGQGMTTLISGIDVSDPPVTARLARSFVIWEERLTDLFVARLSGAEAVTGNDQDDDERAEQLALRASVTAGIAVATTRAVVRWARRHPRVPPLARLQAVRSSFALARAGCPL</sequence>
<protein>
    <submittedName>
        <fullName evidence="4">TetR family transcriptional regulator</fullName>
    </submittedName>
</protein>
<comment type="caution">
    <text evidence="4">The sequence shown here is derived from an EMBL/GenBank/DDBJ whole genome shotgun (WGS) entry which is preliminary data.</text>
</comment>
<keyword evidence="5" id="KW-1185">Reference proteome</keyword>
<dbReference type="InterPro" id="IPR001647">
    <property type="entry name" value="HTH_TetR"/>
</dbReference>
<dbReference type="EMBL" id="QGDQ01000010">
    <property type="protein sequence ID" value="PWJ53770.1"/>
    <property type="molecule type" value="Genomic_DNA"/>
</dbReference>
<feature type="DNA-binding region" description="H-T-H motif" evidence="2">
    <location>
        <begin position="39"/>
        <end position="58"/>
    </location>
</feature>
<evidence type="ECO:0000313" key="4">
    <source>
        <dbReference type="EMBL" id="PWJ53770.1"/>
    </source>
</evidence>
<name>A0A316A9U8_9ACTN</name>